<dbReference type="Proteomes" id="UP000712600">
    <property type="component" value="Unassembled WGS sequence"/>
</dbReference>
<gene>
    <name evidence="1" type="ORF">F2Q69_00024328</name>
</gene>
<comment type="caution">
    <text evidence="1">The sequence shown here is derived from an EMBL/GenBank/DDBJ whole genome shotgun (WGS) entry which is preliminary data.</text>
</comment>
<sequence>MKKRSWTELRKSVKSWTSWASWGTGRAVCWTSSLKLDQLDELVQSWTGLTKPCACGKRAKQLESVSGQRGAYG</sequence>
<organism evidence="1 2">
    <name type="scientific">Brassica cretica</name>
    <name type="common">Mustard</name>
    <dbReference type="NCBI Taxonomy" id="69181"/>
    <lineage>
        <taxon>Eukaryota</taxon>
        <taxon>Viridiplantae</taxon>
        <taxon>Streptophyta</taxon>
        <taxon>Embryophyta</taxon>
        <taxon>Tracheophyta</taxon>
        <taxon>Spermatophyta</taxon>
        <taxon>Magnoliopsida</taxon>
        <taxon>eudicotyledons</taxon>
        <taxon>Gunneridae</taxon>
        <taxon>Pentapetalae</taxon>
        <taxon>rosids</taxon>
        <taxon>malvids</taxon>
        <taxon>Brassicales</taxon>
        <taxon>Brassicaceae</taxon>
        <taxon>Brassiceae</taxon>
        <taxon>Brassica</taxon>
    </lineage>
</organism>
<proteinExistence type="predicted"/>
<dbReference type="AlphaFoldDB" id="A0A8S9Q4T7"/>
<dbReference type="EMBL" id="QGKX02001290">
    <property type="protein sequence ID" value="KAF3536776.1"/>
    <property type="molecule type" value="Genomic_DNA"/>
</dbReference>
<accession>A0A8S9Q4T7</accession>
<protein>
    <submittedName>
        <fullName evidence="1">Uncharacterized protein</fullName>
    </submittedName>
</protein>
<reference evidence="1" key="1">
    <citation type="submission" date="2019-12" db="EMBL/GenBank/DDBJ databases">
        <title>Genome sequencing and annotation of Brassica cretica.</title>
        <authorList>
            <person name="Studholme D.J."/>
            <person name="Sarris P."/>
        </authorList>
    </citation>
    <scope>NUCLEOTIDE SEQUENCE</scope>
    <source>
        <strain evidence="1">PFS-109/04</strain>
        <tissue evidence="1">Leaf</tissue>
    </source>
</reference>
<name>A0A8S9Q4T7_BRACR</name>
<evidence type="ECO:0000313" key="1">
    <source>
        <dbReference type="EMBL" id="KAF3536776.1"/>
    </source>
</evidence>
<evidence type="ECO:0000313" key="2">
    <source>
        <dbReference type="Proteomes" id="UP000712600"/>
    </source>
</evidence>